<accession>A0A067EUJ7</accession>
<evidence type="ECO:0000313" key="2">
    <source>
        <dbReference type="EMBL" id="KDO57565.1"/>
    </source>
</evidence>
<reference evidence="2 3" key="1">
    <citation type="submission" date="2014-04" db="EMBL/GenBank/DDBJ databases">
        <authorList>
            <consortium name="International Citrus Genome Consortium"/>
            <person name="Gmitter F."/>
            <person name="Chen C."/>
            <person name="Farmerie W."/>
            <person name="Harkins T."/>
            <person name="Desany B."/>
            <person name="Mohiuddin M."/>
            <person name="Kodira C."/>
            <person name="Borodovsky M."/>
            <person name="Lomsadze A."/>
            <person name="Burns P."/>
            <person name="Jenkins J."/>
            <person name="Prochnik S."/>
            <person name="Shu S."/>
            <person name="Chapman J."/>
            <person name="Pitluck S."/>
            <person name="Schmutz J."/>
            <person name="Rokhsar D."/>
        </authorList>
    </citation>
    <scope>NUCLEOTIDE SEQUENCE</scope>
</reference>
<organism evidence="2 3">
    <name type="scientific">Citrus sinensis</name>
    <name type="common">Sweet orange</name>
    <name type="synonym">Citrus aurantium var. sinensis</name>
    <dbReference type="NCBI Taxonomy" id="2711"/>
    <lineage>
        <taxon>Eukaryota</taxon>
        <taxon>Viridiplantae</taxon>
        <taxon>Streptophyta</taxon>
        <taxon>Embryophyta</taxon>
        <taxon>Tracheophyta</taxon>
        <taxon>Spermatophyta</taxon>
        <taxon>Magnoliopsida</taxon>
        <taxon>eudicotyledons</taxon>
        <taxon>Gunneridae</taxon>
        <taxon>Pentapetalae</taxon>
        <taxon>rosids</taxon>
        <taxon>malvids</taxon>
        <taxon>Sapindales</taxon>
        <taxon>Rutaceae</taxon>
        <taxon>Aurantioideae</taxon>
        <taxon>Citrus</taxon>
    </lineage>
</organism>
<gene>
    <name evidence="2" type="ORF">CISIN_1g0369512mg</name>
</gene>
<feature type="compositionally biased region" description="Low complexity" evidence="1">
    <location>
        <begin position="131"/>
        <end position="146"/>
    </location>
</feature>
<feature type="non-terminal residue" evidence="2">
    <location>
        <position position="1"/>
    </location>
</feature>
<dbReference type="AlphaFoldDB" id="A0A067EUJ7"/>
<keyword evidence="3" id="KW-1185">Reference proteome</keyword>
<feature type="compositionally biased region" description="Polar residues" evidence="1">
    <location>
        <begin position="85"/>
        <end position="98"/>
    </location>
</feature>
<dbReference type="STRING" id="2711.A0A067EUJ7"/>
<feature type="compositionally biased region" description="Basic residues" evidence="1">
    <location>
        <begin position="72"/>
        <end position="84"/>
    </location>
</feature>
<dbReference type="Proteomes" id="UP000027120">
    <property type="component" value="Unassembled WGS sequence"/>
</dbReference>
<feature type="region of interest" description="Disordered" evidence="1">
    <location>
        <begin position="116"/>
        <end position="155"/>
    </location>
</feature>
<sequence length="155" mass="16932">VSVSEKPYQAPFARVSSLEDACTRNSEYGRAPTSIVAGTEMVKARVSDGNNMKLEKIPEASDKPQTKESSKGFRRLLKFGKKNHSSSTGDRNVDSDNISFISSETDDAAIEVHTLKNLISQDETPTAASTPQKSSRSFSLLSPFRSKNSEKKVTT</sequence>
<dbReference type="EMBL" id="KK784960">
    <property type="protein sequence ID" value="KDO57565.1"/>
    <property type="molecule type" value="Genomic_DNA"/>
</dbReference>
<name>A0A067EUJ7_CITSI</name>
<feature type="region of interest" description="Disordered" evidence="1">
    <location>
        <begin position="47"/>
        <end position="98"/>
    </location>
</feature>
<protein>
    <submittedName>
        <fullName evidence="2">Uncharacterized protein</fullName>
    </submittedName>
</protein>
<feature type="compositionally biased region" description="Polar residues" evidence="1">
    <location>
        <begin position="117"/>
        <end position="130"/>
    </location>
</feature>
<feature type="compositionally biased region" description="Basic and acidic residues" evidence="1">
    <location>
        <begin position="53"/>
        <end position="71"/>
    </location>
</feature>
<evidence type="ECO:0000256" key="1">
    <source>
        <dbReference type="SAM" id="MobiDB-lite"/>
    </source>
</evidence>
<proteinExistence type="predicted"/>
<feature type="region of interest" description="Disordered" evidence="1">
    <location>
        <begin position="1"/>
        <end position="21"/>
    </location>
</feature>
<evidence type="ECO:0000313" key="3">
    <source>
        <dbReference type="Proteomes" id="UP000027120"/>
    </source>
</evidence>